<feature type="transmembrane region" description="Helical" evidence="6">
    <location>
        <begin position="356"/>
        <end position="378"/>
    </location>
</feature>
<dbReference type="CDD" id="cd06174">
    <property type="entry name" value="MFS"/>
    <property type="match status" value="1"/>
</dbReference>
<gene>
    <name evidence="8" type="ORF">H7313_08955</name>
</gene>
<dbReference type="InterPro" id="IPR036259">
    <property type="entry name" value="MFS_trans_sf"/>
</dbReference>
<name>A0A842JG63_9ACTN</name>
<comment type="caution">
    <text evidence="8">The sequence shown here is derived from an EMBL/GenBank/DDBJ whole genome shotgun (WGS) entry which is preliminary data.</text>
</comment>
<feature type="transmembrane region" description="Helical" evidence="6">
    <location>
        <begin position="324"/>
        <end position="344"/>
    </location>
</feature>
<reference evidence="8 9" key="1">
    <citation type="submission" date="2020-08" db="EMBL/GenBank/DDBJ databases">
        <authorList>
            <person name="Liu C."/>
            <person name="Sun Q."/>
        </authorList>
    </citation>
    <scope>NUCLEOTIDE SEQUENCE [LARGE SCALE GENOMIC DNA]</scope>
    <source>
        <strain evidence="8 9">N22</strain>
    </source>
</reference>
<dbReference type="InterPro" id="IPR020846">
    <property type="entry name" value="MFS_dom"/>
</dbReference>
<accession>A0A842JG63</accession>
<dbReference type="PANTHER" id="PTHR43124">
    <property type="entry name" value="PURINE EFFLUX PUMP PBUE"/>
    <property type="match status" value="1"/>
</dbReference>
<evidence type="ECO:0000313" key="8">
    <source>
        <dbReference type="EMBL" id="MBC2889471.1"/>
    </source>
</evidence>
<evidence type="ECO:0000256" key="2">
    <source>
        <dbReference type="ARBA" id="ARBA00022475"/>
    </source>
</evidence>
<feature type="transmembrane region" description="Helical" evidence="6">
    <location>
        <begin position="87"/>
        <end position="111"/>
    </location>
</feature>
<dbReference type="GO" id="GO:0005886">
    <property type="term" value="C:plasma membrane"/>
    <property type="evidence" value="ECO:0007669"/>
    <property type="project" value="UniProtKB-SubCell"/>
</dbReference>
<dbReference type="Proteomes" id="UP000587396">
    <property type="component" value="Unassembled WGS sequence"/>
</dbReference>
<dbReference type="InterPro" id="IPR011701">
    <property type="entry name" value="MFS"/>
</dbReference>
<dbReference type="Pfam" id="PF07690">
    <property type="entry name" value="MFS_1"/>
    <property type="match status" value="1"/>
</dbReference>
<keyword evidence="9" id="KW-1185">Reference proteome</keyword>
<dbReference type="RefSeq" id="WP_185905287.1">
    <property type="nucleotide sequence ID" value="NZ_JACMSE010000005.1"/>
</dbReference>
<sequence>MCGKDDGAREGARQNPFAIGLVLLAAGVSVAMIQYKVPTILGDLMVRFSMDAETASWLMSAFTLTGVFVALPAGLLAQRFGAKNMMVAALGIALVGSGIGLAAGTSATLVASRAVEGAALTILTTCGPLVVRTCVDPDKVGTAMGIWGIWGCVGSTAAAVVTPTVFEAMGFAGVWVAFAAVAAVAAALVLVAVKMPAARAASSLTDGQLPEKSIAEDSIGASALRAHGRELLSRDVLLFLGGFSTFNICLLAVLAYVPTILQSQGVDPTLSGFISTAPMLLSVVSSPLFGALSDRAGRCKPLLVAACAVMGPCTFLLYTETGALLWAAVAVMGLVGMGGVGLFLSGFVKLLPRPEFASLGMGVMVMVQGIGQFLGTFLVQMLLGPDLGNVFFAGVALMGLGLLGTLLLVLCRLR</sequence>
<feature type="transmembrane region" description="Helical" evidence="6">
    <location>
        <begin position="236"/>
        <end position="257"/>
    </location>
</feature>
<feature type="transmembrane region" description="Helical" evidence="6">
    <location>
        <begin position="55"/>
        <end position="75"/>
    </location>
</feature>
<feature type="transmembrane region" description="Helical" evidence="6">
    <location>
        <begin position="117"/>
        <end position="135"/>
    </location>
</feature>
<evidence type="ECO:0000313" key="9">
    <source>
        <dbReference type="Proteomes" id="UP000587396"/>
    </source>
</evidence>
<dbReference type="GO" id="GO:0022857">
    <property type="term" value="F:transmembrane transporter activity"/>
    <property type="evidence" value="ECO:0007669"/>
    <property type="project" value="InterPro"/>
</dbReference>
<feature type="transmembrane region" description="Helical" evidence="6">
    <location>
        <begin position="172"/>
        <end position="193"/>
    </location>
</feature>
<dbReference type="PANTHER" id="PTHR43124:SF3">
    <property type="entry name" value="CHLORAMPHENICOL EFFLUX PUMP RV0191"/>
    <property type="match status" value="1"/>
</dbReference>
<evidence type="ECO:0000256" key="4">
    <source>
        <dbReference type="ARBA" id="ARBA00022989"/>
    </source>
</evidence>
<proteinExistence type="predicted"/>
<protein>
    <submittedName>
        <fullName evidence="8">MFS transporter</fullName>
    </submittedName>
</protein>
<organism evidence="8 9">
    <name type="scientific">Gordonibacter massiliensis</name>
    <name type="common">ex Traore et al. 2017</name>
    <dbReference type="NCBI Taxonomy" id="1841863"/>
    <lineage>
        <taxon>Bacteria</taxon>
        <taxon>Bacillati</taxon>
        <taxon>Actinomycetota</taxon>
        <taxon>Coriobacteriia</taxon>
        <taxon>Eggerthellales</taxon>
        <taxon>Eggerthellaceae</taxon>
        <taxon>Gordonibacter</taxon>
    </lineage>
</organism>
<keyword evidence="5 6" id="KW-0472">Membrane</keyword>
<keyword evidence="2" id="KW-1003">Cell membrane</keyword>
<dbReference type="EMBL" id="JACMSE010000005">
    <property type="protein sequence ID" value="MBC2889471.1"/>
    <property type="molecule type" value="Genomic_DNA"/>
</dbReference>
<feature type="transmembrane region" description="Helical" evidence="6">
    <location>
        <begin position="17"/>
        <end position="35"/>
    </location>
</feature>
<evidence type="ECO:0000256" key="3">
    <source>
        <dbReference type="ARBA" id="ARBA00022692"/>
    </source>
</evidence>
<dbReference type="Gene3D" id="1.20.1250.20">
    <property type="entry name" value="MFS general substrate transporter like domains"/>
    <property type="match status" value="2"/>
</dbReference>
<evidence type="ECO:0000259" key="7">
    <source>
        <dbReference type="PROSITE" id="PS50850"/>
    </source>
</evidence>
<evidence type="ECO:0000256" key="6">
    <source>
        <dbReference type="SAM" id="Phobius"/>
    </source>
</evidence>
<comment type="subcellular location">
    <subcellularLocation>
        <location evidence="1">Cell membrane</location>
        <topology evidence="1">Multi-pass membrane protein</topology>
    </subcellularLocation>
</comment>
<feature type="domain" description="Major facilitator superfamily (MFS) profile" evidence="7">
    <location>
        <begin position="15"/>
        <end position="413"/>
    </location>
</feature>
<dbReference type="PROSITE" id="PS50850">
    <property type="entry name" value="MFS"/>
    <property type="match status" value="1"/>
</dbReference>
<dbReference type="AlphaFoldDB" id="A0A842JG63"/>
<dbReference type="SUPFAM" id="SSF103473">
    <property type="entry name" value="MFS general substrate transporter"/>
    <property type="match status" value="1"/>
</dbReference>
<feature type="transmembrane region" description="Helical" evidence="6">
    <location>
        <begin position="269"/>
        <end position="289"/>
    </location>
</feature>
<feature type="transmembrane region" description="Helical" evidence="6">
    <location>
        <begin position="301"/>
        <end position="318"/>
    </location>
</feature>
<keyword evidence="3 6" id="KW-0812">Transmembrane</keyword>
<keyword evidence="4 6" id="KW-1133">Transmembrane helix</keyword>
<evidence type="ECO:0000256" key="5">
    <source>
        <dbReference type="ARBA" id="ARBA00023136"/>
    </source>
</evidence>
<dbReference type="InterPro" id="IPR050189">
    <property type="entry name" value="MFS_Efflux_Transporters"/>
</dbReference>
<feature type="transmembrane region" description="Helical" evidence="6">
    <location>
        <begin position="147"/>
        <end position="166"/>
    </location>
</feature>
<evidence type="ECO:0000256" key="1">
    <source>
        <dbReference type="ARBA" id="ARBA00004651"/>
    </source>
</evidence>
<feature type="transmembrane region" description="Helical" evidence="6">
    <location>
        <begin position="390"/>
        <end position="411"/>
    </location>
</feature>